<gene>
    <name evidence="2" type="ORF">H0A61_02295</name>
</gene>
<accession>A0A8A0RPQ5</accession>
<keyword evidence="3" id="KW-1185">Reference proteome</keyword>
<dbReference type="EMBL" id="CP059066">
    <property type="protein sequence ID" value="QSQ09914.1"/>
    <property type="molecule type" value="Genomic_DNA"/>
</dbReference>
<dbReference type="Proteomes" id="UP000662904">
    <property type="component" value="Chromosome"/>
</dbReference>
<evidence type="ECO:0000313" key="2">
    <source>
        <dbReference type="EMBL" id="QSQ09914.1"/>
    </source>
</evidence>
<organism evidence="2 3">
    <name type="scientific">Koleobacter methoxysyntrophicus</name>
    <dbReference type="NCBI Taxonomy" id="2751313"/>
    <lineage>
        <taxon>Bacteria</taxon>
        <taxon>Bacillati</taxon>
        <taxon>Bacillota</taxon>
        <taxon>Clostridia</taxon>
        <taxon>Koleobacterales</taxon>
        <taxon>Koleobacteraceae</taxon>
        <taxon>Koleobacter</taxon>
    </lineage>
</organism>
<dbReference type="AlphaFoldDB" id="A0A8A0RPQ5"/>
<dbReference type="KEGG" id="kme:H0A61_02295"/>
<name>A0A8A0RPQ5_9FIRM</name>
<feature type="compositionally biased region" description="Basic and acidic residues" evidence="1">
    <location>
        <begin position="56"/>
        <end position="92"/>
    </location>
</feature>
<feature type="region of interest" description="Disordered" evidence="1">
    <location>
        <begin position="41"/>
        <end position="104"/>
    </location>
</feature>
<reference evidence="2" key="1">
    <citation type="submission" date="2020-07" db="EMBL/GenBank/DDBJ databases">
        <title>Koleobacter methoxysyntrophicus gen. nov., sp. nov., a novel anaerobic bacterium isolated from deep subsurface oil field and proposal of Koleobacterales ord. nov. in the phylum Firmicutes.</title>
        <authorList>
            <person name="Sakamoto S."/>
            <person name="Tamaki H."/>
        </authorList>
    </citation>
    <scope>NUCLEOTIDE SEQUENCE</scope>
    <source>
        <strain evidence="2">NRmbB1</strain>
    </source>
</reference>
<dbReference type="RefSeq" id="WP_206707245.1">
    <property type="nucleotide sequence ID" value="NZ_CP059066.1"/>
</dbReference>
<evidence type="ECO:0000313" key="3">
    <source>
        <dbReference type="Proteomes" id="UP000662904"/>
    </source>
</evidence>
<protein>
    <submittedName>
        <fullName evidence="2">Uncharacterized protein</fullName>
    </submittedName>
</protein>
<sequence length="104" mass="12252">MTLKPIDLQVLIPKSVEISRSRQLRDNSINNDKGIFINQMQQQQEISKSRVLLPNKPEKGKIDRDKEKDKNNRNKDKNNINKERSVKKEQKNNNKLGNFIDLRL</sequence>
<evidence type="ECO:0000256" key="1">
    <source>
        <dbReference type="SAM" id="MobiDB-lite"/>
    </source>
</evidence>
<proteinExistence type="predicted"/>